<proteinExistence type="predicted"/>
<dbReference type="AlphaFoldDB" id="D8GSI9"/>
<name>D8GSI9_CLOLD</name>
<evidence type="ECO:0000313" key="2">
    <source>
        <dbReference type="Proteomes" id="UP000001656"/>
    </source>
</evidence>
<protein>
    <submittedName>
        <fullName evidence="1">Uncharacterized protein</fullName>
    </submittedName>
</protein>
<dbReference type="HOGENOM" id="CLU_3078252_0_0_9"/>
<dbReference type="EMBL" id="CP001666">
    <property type="protein sequence ID" value="ADK16571.1"/>
    <property type="molecule type" value="Genomic_DNA"/>
</dbReference>
<sequence>MVMTIKVIVNYPKTKEAVEKLKVVEAKIVLNYLKGILSFDDLNELMGMLEEENI</sequence>
<accession>D8GSI9</accession>
<reference evidence="1 2" key="1">
    <citation type="journal article" date="2010" name="Proc. Natl. Acad. Sci. U.S.A.">
        <title>Clostridium ljungdahlii represents a microbial production platform based on syngas.</title>
        <authorList>
            <person name="Kopke M."/>
            <person name="Held C."/>
            <person name="Hujer S."/>
            <person name="Liesegang H."/>
            <person name="Wiezer A."/>
            <person name="Wollherr A."/>
            <person name="Ehrenreich A."/>
            <person name="Liebl W."/>
            <person name="Gottschalk G."/>
            <person name="Durre P."/>
        </authorList>
    </citation>
    <scope>NUCLEOTIDE SEQUENCE [LARGE SCALE GENOMIC DNA]</scope>
    <source>
        <strain evidence="2">ATCC 55383 / DSM 13528 / PETC</strain>
    </source>
</reference>
<dbReference type="STRING" id="748727.CLJU_c35300"/>
<dbReference type="KEGG" id="clj:CLJU_c35300"/>
<dbReference type="Proteomes" id="UP000001656">
    <property type="component" value="Chromosome"/>
</dbReference>
<evidence type="ECO:0000313" key="1">
    <source>
        <dbReference type="EMBL" id="ADK16571.1"/>
    </source>
</evidence>
<gene>
    <name evidence="1" type="ordered locus">CLJU_c35300</name>
</gene>
<organism evidence="1 2">
    <name type="scientific">Clostridium ljungdahlii (strain ATCC 55383 / DSM 13528 / PETC)</name>
    <dbReference type="NCBI Taxonomy" id="748727"/>
    <lineage>
        <taxon>Bacteria</taxon>
        <taxon>Bacillati</taxon>
        <taxon>Bacillota</taxon>
        <taxon>Clostridia</taxon>
        <taxon>Eubacteriales</taxon>
        <taxon>Clostridiaceae</taxon>
        <taxon>Clostridium</taxon>
    </lineage>
</organism>